<proteinExistence type="predicted"/>
<evidence type="ECO:0000313" key="3">
    <source>
        <dbReference type="Proteomes" id="UP000663829"/>
    </source>
</evidence>
<accession>A0A814P9F6</accession>
<dbReference type="AlphaFoldDB" id="A0A814P9F6"/>
<evidence type="ECO:0000313" key="1">
    <source>
        <dbReference type="EMBL" id="CAF1104681.1"/>
    </source>
</evidence>
<dbReference type="EMBL" id="CAJOBC010005600">
    <property type="protein sequence ID" value="CAF3869318.1"/>
    <property type="molecule type" value="Genomic_DNA"/>
</dbReference>
<dbReference type="Proteomes" id="UP000681722">
    <property type="component" value="Unassembled WGS sequence"/>
</dbReference>
<sequence>MFNRERIISKTSTFDRYFDVVFLVIQIRLGSITNNSSDISGSGIDIDSVPNNAQQLMMNSISPKAEKRALHRLVENKDNILRGVNRSLRGEFGINICKNVKPSNEDNSSELKQNVVEFMNCDNVPKVCLDVKMHKGVPIRYRPHNLNVLHKQFQAETGTSCSYSMFCQYIPPNIKKPNVNDWRTCLCMLCLNPQMKLEKLIRMNTINNTDTDLHNVIKDDLKFEEFLKKIKLLEKQKVTIT</sequence>
<name>A0A814P9F6_9BILA</name>
<dbReference type="EMBL" id="CAJNOQ010005600">
    <property type="protein sequence ID" value="CAF1104681.1"/>
    <property type="molecule type" value="Genomic_DNA"/>
</dbReference>
<reference evidence="1" key="1">
    <citation type="submission" date="2021-02" db="EMBL/GenBank/DDBJ databases">
        <authorList>
            <person name="Nowell W R."/>
        </authorList>
    </citation>
    <scope>NUCLEOTIDE SEQUENCE</scope>
</reference>
<dbReference type="Proteomes" id="UP000663829">
    <property type="component" value="Unassembled WGS sequence"/>
</dbReference>
<evidence type="ECO:0000313" key="2">
    <source>
        <dbReference type="EMBL" id="CAF3869318.1"/>
    </source>
</evidence>
<comment type="caution">
    <text evidence="1">The sequence shown here is derived from an EMBL/GenBank/DDBJ whole genome shotgun (WGS) entry which is preliminary data.</text>
</comment>
<protein>
    <submittedName>
        <fullName evidence="1">Uncharacterized protein</fullName>
    </submittedName>
</protein>
<organism evidence="1 3">
    <name type="scientific">Didymodactylos carnosus</name>
    <dbReference type="NCBI Taxonomy" id="1234261"/>
    <lineage>
        <taxon>Eukaryota</taxon>
        <taxon>Metazoa</taxon>
        <taxon>Spiralia</taxon>
        <taxon>Gnathifera</taxon>
        <taxon>Rotifera</taxon>
        <taxon>Eurotatoria</taxon>
        <taxon>Bdelloidea</taxon>
        <taxon>Philodinida</taxon>
        <taxon>Philodinidae</taxon>
        <taxon>Didymodactylos</taxon>
    </lineage>
</organism>
<gene>
    <name evidence="1" type="ORF">GPM918_LOCUS18925</name>
    <name evidence="2" type="ORF">SRO942_LOCUS18922</name>
</gene>
<dbReference type="OrthoDB" id="6375801at2759"/>
<keyword evidence="3" id="KW-1185">Reference proteome</keyword>